<dbReference type="InterPro" id="IPR053009">
    <property type="entry name" value="Xanthocillin_Biosynth-Assoc"/>
</dbReference>
<keyword evidence="3 5" id="KW-1133">Transmembrane helix</keyword>
<evidence type="ECO:0000313" key="7">
    <source>
        <dbReference type="EMBL" id="KAF2893008.1"/>
    </source>
</evidence>
<feature type="transmembrane region" description="Helical" evidence="5">
    <location>
        <begin position="253"/>
        <end position="274"/>
    </location>
</feature>
<dbReference type="AlphaFoldDB" id="A0A8K0GC89"/>
<evidence type="ECO:0000259" key="6">
    <source>
        <dbReference type="Pfam" id="PF13664"/>
    </source>
</evidence>
<organism evidence="7 8">
    <name type="scientific">Ignelater luminosus</name>
    <name type="common">Cucubano</name>
    <name type="synonym">Pyrophorus luminosus</name>
    <dbReference type="NCBI Taxonomy" id="2038154"/>
    <lineage>
        <taxon>Eukaryota</taxon>
        <taxon>Metazoa</taxon>
        <taxon>Ecdysozoa</taxon>
        <taxon>Arthropoda</taxon>
        <taxon>Hexapoda</taxon>
        <taxon>Insecta</taxon>
        <taxon>Pterygota</taxon>
        <taxon>Neoptera</taxon>
        <taxon>Endopterygota</taxon>
        <taxon>Coleoptera</taxon>
        <taxon>Polyphaga</taxon>
        <taxon>Elateriformia</taxon>
        <taxon>Elateroidea</taxon>
        <taxon>Elateridae</taxon>
        <taxon>Agrypninae</taxon>
        <taxon>Pyrophorini</taxon>
        <taxon>Ignelater</taxon>
    </lineage>
</organism>
<accession>A0A8K0GC89</accession>
<feature type="transmembrane region" description="Helical" evidence="5">
    <location>
        <begin position="184"/>
        <end position="205"/>
    </location>
</feature>
<evidence type="ECO:0000256" key="2">
    <source>
        <dbReference type="ARBA" id="ARBA00022692"/>
    </source>
</evidence>
<name>A0A8K0GC89_IGNLU</name>
<dbReference type="PANTHER" id="PTHR23241:SF102">
    <property type="entry name" value="LD23009P"/>
    <property type="match status" value="1"/>
</dbReference>
<dbReference type="EMBL" id="VTPC01008293">
    <property type="protein sequence ID" value="KAF2893008.1"/>
    <property type="molecule type" value="Genomic_DNA"/>
</dbReference>
<keyword evidence="8" id="KW-1185">Reference proteome</keyword>
<evidence type="ECO:0000256" key="1">
    <source>
        <dbReference type="ARBA" id="ARBA00004370"/>
    </source>
</evidence>
<feature type="domain" description="TMEM205-like" evidence="6">
    <location>
        <begin position="117"/>
        <end position="216"/>
    </location>
</feature>
<sequence>MCVGNAILVSEIAVNKLKKLTCKDCNEKRNRKDEGVIQEDTLAVFTYYTKVVLFSCGSIFKNFEESKWYKILTKTTQPAHLVTLLAISIVGCLMFPNANENQQNKSSPLLNLLYLGSVSAHFGAQLWMSFVSGLSLYFCLPRHTFGKVQRILFPKYFLINAVLSLISLSVFVNNNNTKLGLPQVSMQIGALTVCFLIELIVRLYLTPPLLNLMDKTRAFEEAAGVGMEIGKHNAGSLSNNEQYLKVYKSFRKVHMTIAIGNVITMVCSVLHLHYLSNKLHLL</sequence>
<comment type="subcellular location">
    <subcellularLocation>
        <location evidence="1">Membrane</location>
    </subcellularLocation>
</comment>
<dbReference type="Pfam" id="PF13664">
    <property type="entry name" value="DUF4149"/>
    <property type="match status" value="1"/>
</dbReference>
<gene>
    <name evidence="7" type="ORF">ILUMI_13164</name>
</gene>
<keyword evidence="4 5" id="KW-0472">Membrane</keyword>
<feature type="transmembrane region" description="Helical" evidence="5">
    <location>
        <begin position="81"/>
        <end position="98"/>
    </location>
</feature>
<proteinExistence type="predicted"/>
<evidence type="ECO:0000313" key="8">
    <source>
        <dbReference type="Proteomes" id="UP000801492"/>
    </source>
</evidence>
<dbReference type="GO" id="GO:0016020">
    <property type="term" value="C:membrane"/>
    <property type="evidence" value="ECO:0007669"/>
    <property type="project" value="UniProtKB-SubCell"/>
</dbReference>
<feature type="transmembrane region" description="Helical" evidence="5">
    <location>
        <begin position="152"/>
        <end position="172"/>
    </location>
</feature>
<dbReference type="PANTHER" id="PTHR23241">
    <property type="entry name" value="LATE EMBRYOGENESIS ABUNDANT PLANTS LEA-RELATED"/>
    <property type="match status" value="1"/>
</dbReference>
<protein>
    <recommendedName>
        <fullName evidence="6">TMEM205-like domain-containing protein</fullName>
    </recommendedName>
</protein>
<evidence type="ECO:0000256" key="3">
    <source>
        <dbReference type="ARBA" id="ARBA00022989"/>
    </source>
</evidence>
<evidence type="ECO:0000256" key="4">
    <source>
        <dbReference type="ARBA" id="ARBA00023136"/>
    </source>
</evidence>
<reference evidence="7" key="1">
    <citation type="submission" date="2019-08" db="EMBL/GenBank/DDBJ databases">
        <title>The genome of the North American firefly Photinus pyralis.</title>
        <authorList>
            <consortium name="Photinus pyralis genome working group"/>
            <person name="Fallon T.R."/>
            <person name="Sander Lower S.E."/>
            <person name="Weng J.-K."/>
        </authorList>
    </citation>
    <scope>NUCLEOTIDE SEQUENCE</scope>
    <source>
        <strain evidence="7">TRF0915ILg1</strain>
        <tissue evidence="7">Whole body</tissue>
    </source>
</reference>
<dbReference type="Proteomes" id="UP000801492">
    <property type="component" value="Unassembled WGS sequence"/>
</dbReference>
<dbReference type="OrthoDB" id="1641132at2759"/>
<evidence type="ECO:0000256" key="5">
    <source>
        <dbReference type="SAM" id="Phobius"/>
    </source>
</evidence>
<feature type="transmembrane region" description="Helical" evidence="5">
    <location>
        <begin position="118"/>
        <end position="140"/>
    </location>
</feature>
<comment type="caution">
    <text evidence="7">The sequence shown here is derived from an EMBL/GenBank/DDBJ whole genome shotgun (WGS) entry which is preliminary data.</text>
</comment>
<dbReference type="InterPro" id="IPR025423">
    <property type="entry name" value="TMEM205-like"/>
</dbReference>
<keyword evidence="2 5" id="KW-0812">Transmembrane</keyword>